<dbReference type="RefSeq" id="XP_056078765.1">
    <property type="nucleotide sequence ID" value="XM_056224892.1"/>
</dbReference>
<dbReference type="AlphaFoldDB" id="A0AA35IUD7"/>
<dbReference type="GO" id="GO:0004866">
    <property type="term" value="F:endopeptidase inhibitor activity"/>
    <property type="evidence" value="ECO:0007669"/>
    <property type="project" value="InterPro"/>
</dbReference>
<gene>
    <name evidence="2" type="primary">SMKI13G2960</name>
    <name evidence="2" type="ORF">SMKI_13G2960</name>
</gene>
<dbReference type="Pfam" id="PF10466">
    <property type="entry name" value="Inhibitor_I34"/>
    <property type="match status" value="1"/>
</dbReference>
<dbReference type="InterPro" id="IPR019507">
    <property type="entry name" value="Pai3"/>
</dbReference>
<reference evidence="2" key="1">
    <citation type="submission" date="2022-10" db="EMBL/GenBank/DDBJ databases">
        <authorList>
            <person name="Byrne P K."/>
        </authorList>
    </citation>
    <scope>NUCLEOTIDE SEQUENCE</scope>
    <source>
        <strain evidence="2">IFO1815</strain>
    </source>
</reference>
<proteinExistence type="predicted"/>
<evidence type="ECO:0000313" key="2">
    <source>
        <dbReference type="EMBL" id="CAI4035645.1"/>
    </source>
</evidence>
<organism evidence="2 3">
    <name type="scientific">Saccharomyces mikatae IFO 1815</name>
    <dbReference type="NCBI Taxonomy" id="226126"/>
    <lineage>
        <taxon>Eukaryota</taxon>
        <taxon>Fungi</taxon>
        <taxon>Dikarya</taxon>
        <taxon>Ascomycota</taxon>
        <taxon>Saccharomycotina</taxon>
        <taxon>Saccharomycetes</taxon>
        <taxon>Saccharomycetales</taxon>
        <taxon>Saccharomycetaceae</taxon>
        <taxon>Saccharomyces</taxon>
    </lineage>
</organism>
<accession>A0AA35IUD7</accession>
<name>A0AA35IUD7_SACMI</name>
<dbReference type="SUPFAM" id="SSF48686">
    <property type="entry name" value="Proteinase A inhibitor IA3"/>
    <property type="match status" value="1"/>
</dbReference>
<dbReference type="EMBL" id="OX365769">
    <property type="protein sequence ID" value="CAI4035645.1"/>
    <property type="molecule type" value="Genomic_DNA"/>
</dbReference>
<evidence type="ECO:0008006" key="4">
    <source>
        <dbReference type="Google" id="ProtNLM"/>
    </source>
</evidence>
<dbReference type="InterPro" id="IPR008956">
    <property type="entry name" value="IA3_dom_sf"/>
</dbReference>
<sequence length="69" mass="7849">MNIDQQKVNEIFQSSKEKLQGDAKVVSDAFKEMASKDENGNVVNTSDETERPDYQEQYNKLKGAGHKKE</sequence>
<protein>
    <recommendedName>
        <fullName evidence="4">Pai3p</fullName>
    </recommendedName>
</protein>
<keyword evidence="3" id="KW-1185">Reference proteome</keyword>
<evidence type="ECO:0000313" key="3">
    <source>
        <dbReference type="Proteomes" id="UP001161438"/>
    </source>
</evidence>
<feature type="region of interest" description="Disordered" evidence="1">
    <location>
        <begin position="36"/>
        <end position="69"/>
    </location>
</feature>
<dbReference type="GeneID" id="80920519"/>
<dbReference type="Proteomes" id="UP001161438">
    <property type="component" value="Chromosome 13"/>
</dbReference>
<evidence type="ECO:0000256" key="1">
    <source>
        <dbReference type="SAM" id="MobiDB-lite"/>
    </source>
</evidence>